<feature type="signal peptide" evidence="11">
    <location>
        <begin position="1"/>
        <end position="24"/>
    </location>
</feature>
<evidence type="ECO:0000256" key="5">
    <source>
        <dbReference type="ARBA" id="ARBA00022729"/>
    </source>
</evidence>
<feature type="domain" description="Leucine-rich repeat-containing N-terminal plant-type" evidence="12">
    <location>
        <begin position="34"/>
        <end position="71"/>
    </location>
</feature>
<dbReference type="EMBL" id="BMAC01001206">
    <property type="protein sequence ID" value="GFQ06319.1"/>
    <property type="molecule type" value="Genomic_DNA"/>
</dbReference>
<dbReference type="Pfam" id="PF00560">
    <property type="entry name" value="LRR_1"/>
    <property type="match status" value="4"/>
</dbReference>
<evidence type="ECO:0000313" key="14">
    <source>
        <dbReference type="Proteomes" id="UP000653305"/>
    </source>
</evidence>
<comment type="caution">
    <text evidence="13">The sequence shown here is derived from an EMBL/GenBank/DDBJ whole genome shotgun (WGS) entry which is preliminary data.</text>
</comment>
<keyword evidence="14" id="KW-1185">Reference proteome</keyword>
<sequence>MSSSILLSIIFLLYISHQTICCLAKHNVTSECIPSERKALLRFKASLSDPSNRLSSWMTNDYCSWAGVECDDATGHVIGLHLRNRGTIIDNMFGFVQYEETVLRGNMIDSSLLELKYLSDLDLSFNDFNGSSIPASLGSMKQLRYLNLSNNLFYGHLPEELGELKQLKELEFSSNQLSGEIPISLGQLSNLERIDIYNNAFEGTLTEDWLQTQKALTRLHLSNCSITGMLPKGLSSLMNLTYLSLSNNHIEGPMPEIASNLRRLYLSDLSSNHLVGDIPPEVTSLASLIGLNLSHNHLRGKIPRKIGDMQSLISLDLSENNLSGSIPGSLSKLTLLSHLNLSNNDLSGQIPTGPQLQTLNNPSIYEGNPGLCGDPLLKKCHTNSETPPNVENVAEDDDDDGDRADKIYLWAFIISGVATGFWGYFGVLVFKRSWRLALFRHMDSVIGRMLGR</sequence>
<keyword evidence="3" id="KW-0433">Leucine-rich repeat</keyword>
<accession>A0A830D980</accession>
<evidence type="ECO:0000256" key="2">
    <source>
        <dbReference type="ARBA" id="ARBA00009592"/>
    </source>
</evidence>
<dbReference type="Proteomes" id="UP000653305">
    <property type="component" value="Unassembled WGS sequence"/>
</dbReference>
<dbReference type="Gene3D" id="3.80.10.10">
    <property type="entry name" value="Ribonuclease Inhibitor"/>
    <property type="match status" value="2"/>
</dbReference>
<dbReference type="InterPro" id="IPR032675">
    <property type="entry name" value="LRR_dom_sf"/>
</dbReference>
<protein>
    <submittedName>
        <fullName evidence="13">DNA-damage-repair/toleration protein drt100</fullName>
    </submittedName>
</protein>
<evidence type="ECO:0000256" key="9">
    <source>
        <dbReference type="ARBA" id="ARBA00023180"/>
    </source>
</evidence>
<dbReference type="PANTHER" id="PTHR48054">
    <property type="entry name" value="RECEPTOR KINASE-LIKE PROTEIN XA21"/>
    <property type="match status" value="1"/>
</dbReference>
<dbReference type="FunFam" id="3.80.10.10:FF:000111">
    <property type="entry name" value="LRR receptor-like serine/threonine-protein kinase ERECTA"/>
    <property type="match status" value="1"/>
</dbReference>
<proteinExistence type="inferred from homology"/>
<evidence type="ECO:0000256" key="6">
    <source>
        <dbReference type="ARBA" id="ARBA00022737"/>
    </source>
</evidence>
<dbReference type="InterPro" id="IPR052592">
    <property type="entry name" value="LRR-RLK"/>
</dbReference>
<evidence type="ECO:0000259" key="12">
    <source>
        <dbReference type="Pfam" id="PF08263"/>
    </source>
</evidence>
<evidence type="ECO:0000256" key="10">
    <source>
        <dbReference type="SAM" id="Phobius"/>
    </source>
</evidence>
<keyword evidence="9" id="KW-0325">Glycoprotein</keyword>
<evidence type="ECO:0000256" key="4">
    <source>
        <dbReference type="ARBA" id="ARBA00022692"/>
    </source>
</evidence>
<dbReference type="PANTHER" id="PTHR48054:SF47">
    <property type="entry name" value="OS06G0179800 PROTEIN"/>
    <property type="match status" value="1"/>
</dbReference>
<keyword evidence="8 10" id="KW-0472">Membrane</keyword>
<dbReference type="Pfam" id="PF08263">
    <property type="entry name" value="LRRNT_2"/>
    <property type="match status" value="1"/>
</dbReference>
<dbReference type="OrthoDB" id="686342at2759"/>
<dbReference type="AlphaFoldDB" id="A0A830D980"/>
<dbReference type="GO" id="GO:0006952">
    <property type="term" value="P:defense response"/>
    <property type="evidence" value="ECO:0007669"/>
    <property type="project" value="UniProtKB-ARBA"/>
</dbReference>
<dbReference type="PRINTS" id="PR00019">
    <property type="entry name" value="LEURICHRPT"/>
</dbReference>
<dbReference type="SMART" id="SM00369">
    <property type="entry name" value="LRR_TYP"/>
    <property type="match status" value="5"/>
</dbReference>
<dbReference type="SUPFAM" id="SSF52058">
    <property type="entry name" value="L domain-like"/>
    <property type="match status" value="1"/>
</dbReference>
<feature type="transmembrane region" description="Helical" evidence="10">
    <location>
        <begin position="407"/>
        <end position="430"/>
    </location>
</feature>
<organism evidence="13 14">
    <name type="scientific">Phtheirospermum japonicum</name>
    <dbReference type="NCBI Taxonomy" id="374723"/>
    <lineage>
        <taxon>Eukaryota</taxon>
        <taxon>Viridiplantae</taxon>
        <taxon>Streptophyta</taxon>
        <taxon>Embryophyta</taxon>
        <taxon>Tracheophyta</taxon>
        <taxon>Spermatophyta</taxon>
        <taxon>Magnoliopsida</taxon>
        <taxon>eudicotyledons</taxon>
        <taxon>Gunneridae</taxon>
        <taxon>Pentapetalae</taxon>
        <taxon>asterids</taxon>
        <taxon>lamiids</taxon>
        <taxon>Lamiales</taxon>
        <taxon>Orobanchaceae</taxon>
        <taxon>Orobanchaceae incertae sedis</taxon>
        <taxon>Phtheirospermum</taxon>
    </lineage>
</organism>
<comment type="similarity">
    <text evidence="2">Belongs to the RLP family.</text>
</comment>
<keyword evidence="7 10" id="KW-1133">Transmembrane helix</keyword>
<dbReference type="Pfam" id="PF13855">
    <property type="entry name" value="LRR_8"/>
    <property type="match status" value="1"/>
</dbReference>
<evidence type="ECO:0000256" key="11">
    <source>
        <dbReference type="SAM" id="SignalP"/>
    </source>
</evidence>
<dbReference type="PROSITE" id="PS51450">
    <property type="entry name" value="LRR"/>
    <property type="match status" value="1"/>
</dbReference>
<dbReference type="InterPro" id="IPR001611">
    <property type="entry name" value="Leu-rich_rpt"/>
</dbReference>
<evidence type="ECO:0000256" key="8">
    <source>
        <dbReference type="ARBA" id="ARBA00023136"/>
    </source>
</evidence>
<dbReference type="GO" id="GO:0051707">
    <property type="term" value="P:response to other organism"/>
    <property type="evidence" value="ECO:0007669"/>
    <property type="project" value="UniProtKB-ARBA"/>
</dbReference>
<keyword evidence="6" id="KW-0677">Repeat</keyword>
<evidence type="ECO:0000256" key="7">
    <source>
        <dbReference type="ARBA" id="ARBA00022989"/>
    </source>
</evidence>
<keyword evidence="5 11" id="KW-0732">Signal</keyword>
<gene>
    <name evidence="13" type="ORF">PHJA_002775900</name>
</gene>
<dbReference type="InterPro" id="IPR003591">
    <property type="entry name" value="Leu-rich_rpt_typical-subtyp"/>
</dbReference>
<dbReference type="GO" id="GO:0016020">
    <property type="term" value="C:membrane"/>
    <property type="evidence" value="ECO:0007669"/>
    <property type="project" value="UniProtKB-SubCell"/>
</dbReference>
<evidence type="ECO:0000256" key="1">
    <source>
        <dbReference type="ARBA" id="ARBA00004479"/>
    </source>
</evidence>
<comment type="subcellular location">
    <subcellularLocation>
        <location evidence="1">Membrane</location>
        <topology evidence="1">Single-pass type I membrane protein</topology>
    </subcellularLocation>
</comment>
<dbReference type="InterPro" id="IPR013210">
    <property type="entry name" value="LRR_N_plant-typ"/>
</dbReference>
<evidence type="ECO:0000256" key="3">
    <source>
        <dbReference type="ARBA" id="ARBA00022614"/>
    </source>
</evidence>
<dbReference type="FunFam" id="3.80.10.10:FF:000275">
    <property type="entry name" value="Leucine-rich repeat receptor-like protein kinase"/>
    <property type="match status" value="1"/>
</dbReference>
<keyword evidence="4 10" id="KW-0812">Transmembrane</keyword>
<feature type="chain" id="PRO_5032340047" evidence="11">
    <location>
        <begin position="25"/>
        <end position="452"/>
    </location>
</feature>
<evidence type="ECO:0000313" key="13">
    <source>
        <dbReference type="EMBL" id="GFQ06319.1"/>
    </source>
</evidence>
<reference evidence="13" key="1">
    <citation type="submission" date="2020-07" db="EMBL/GenBank/DDBJ databases">
        <title>Ethylene signaling mediates host invasion by parasitic plants.</title>
        <authorList>
            <person name="Yoshida S."/>
        </authorList>
    </citation>
    <scope>NUCLEOTIDE SEQUENCE</scope>
    <source>
        <strain evidence="13">Okayama</strain>
    </source>
</reference>
<name>A0A830D980_9LAMI</name>